<evidence type="ECO:0000256" key="8">
    <source>
        <dbReference type="ARBA" id="ARBA00022723"/>
    </source>
</evidence>
<evidence type="ECO:0000313" key="21">
    <source>
        <dbReference type="EMBL" id="BBL71086.1"/>
    </source>
</evidence>
<feature type="binding site" evidence="17">
    <location>
        <position position="7"/>
    </location>
    <ligand>
        <name>a divalent metal cation</name>
        <dbReference type="ChEBI" id="CHEBI:60240"/>
        <label>1</label>
        <note>catalytic</note>
    </ligand>
</feature>
<evidence type="ECO:0000256" key="18">
    <source>
        <dbReference type="RuleBase" id="RU364087"/>
    </source>
</evidence>
<feature type="domain" description="Exonuclease" evidence="20">
    <location>
        <begin position="2"/>
        <end position="175"/>
    </location>
</feature>
<evidence type="ECO:0000256" key="1">
    <source>
        <dbReference type="ARBA" id="ARBA00001936"/>
    </source>
</evidence>
<organism evidence="21 22">
    <name type="scientific">Methylogaea oryzae</name>
    <dbReference type="NCBI Taxonomy" id="1295382"/>
    <lineage>
        <taxon>Bacteria</taxon>
        <taxon>Pseudomonadati</taxon>
        <taxon>Pseudomonadota</taxon>
        <taxon>Gammaproteobacteria</taxon>
        <taxon>Methylococcales</taxon>
        <taxon>Methylococcaceae</taxon>
        <taxon>Methylogaea</taxon>
    </lineage>
</organism>
<dbReference type="InterPro" id="IPR013520">
    <property type="entry name" value="Ribonucl_H"/>
</dbReference>
<dbReference type="SMART" id="SM00479">
    <property type="entry name" value="EXOIII"/>
    <property type="match status" value="1"/>
</dbReference>
<feature type="binding site" evidence="17">
    <location>
        <position position="158"/>
    </location>
    <ligand>
        <name>a divalent metal cation</name>
        <dbReference type="ChEBI" id="CHEBI:60240"/>
        <label>1</label>
        <note>catalytic</note>
    </ligand>
</feature>
<feature type="region of interest" description="Disordered" evidence="19">
    <location>
        <begin position="181"/>
        <end position="202"/>
    </location>
</feature>
<feature type="binding site" evidence="16">
    <location>
        <position position="9"/>
    </location>
    <ligand>
        <name>substrate</name>
    </ligand>
</feature>
<dbReference type="GO" id="GO:0046872">
    <property type="term" value="F:metal ion binding"/>
    <property type="evidence" value="ECO:0007669"/>
    <property type="project" value="UniProtKB-KW"/>
</dbReference>
<name>A0A8D5AKF9_9GAMM</name>
<evidence type="ECO:0000256" key="10">
    <source>
        <dbReference type="ARBA" id="ARBA00022839"/>
    </source>
</evidence>
<dbReference type="PANTHER" id="PTHR30231">
    <property type="entry name" value="DNA POLYMERASE III SUBUNIT EPSILON"/>
    <property type="match status" value="1"/>
</dbReference>
<feature type="active site" description="Proton acceptor" evidence="15">
    <location>
        <position position="153"/>
    </location>
</feature>
<dbReference type="RefSeq" id="WP_221048818.1">
    <property type="nucleotide sequence ID" value="NZ_AP019782.1"/>
</dbReference>
<evidence type="ECO:0000256" key="16">
    <source>
        <dbReference type="PIRSR" id="PIRSR606309-2"/>
    </source>
</evidence>
<comment type="cofactor">
    <cofactor evidence="1 18">
        <name>Mn(2+)</name>
        <dbReference type="ChEBI" id="CHEBI:29035"/>
    </cofactor>
</comment>
<dbReference type="NCBIfam" id="TIGR01406">
    <property type="entry name" value="dnaQ_proteo"/>
    <property type="match status" value="1"/>
</dbReference>
<dbReference type="Pfam" id="PF00929">
    <property type="entry name" value="RNase_T"/>
    <property type="match status" value="1"/>
</dbReference>
<dbReference type="NCBIfam" id="NF004316">
    <property type="entry name" value="PRK05711.1"/>
    <property type="match status" value="1"/>
</dbReference>
<keyword evidence="9 18" id="KW-0378">Hydrolase</keyword>
<evidence type="ECO:0000256" key="2">
    <source>
        <dbReference type="ARBA" id="ARBA00012417"/>
    </source>
</evidence>
<dbReference type="GO" id="GO:0003887">
    <property type="term" value="F:DNA-directed DNA polymerase activity"/>
    <property type="evidence" value="ECO:0007669"/>
    <property type="project" value="UniProtKB-KW"/>
</dbReference>
<comment type="function">
    <text evidence="18">DNA polymerase III is a complex, multichain enzyme responsible for most of the replicative synthesis in bacteria. The epsilon subunit contain the editing function and is a proofreading 3'-5' exonuclease.</text>
</comment>
<feature type="binding site" evidence="17">
    <location>
        <position position="9"/>
    </location>
    <ligand>
        <name>a divalent metal cation</name>
        <dbReference type="ChEBI" id="CHEBI:60240"/>
        <label>1</label>
        <note>catalytic</note>
    </ligand>
</feature>
<dbReference type="InterPro" id="IPR006054">
    <property type="entry name" value="DnaQ"/>
</dbReference>
<feature type="binding site" evidence="16">
    <location>
        <position position="7"/>
    </location>
    <ligand>
        <name>substrate</name>
    </ligand>
</feature>
<evidence type="ECO:0000256" key="6">
    <source>
        <dbReference type="ARBA" id="ARBA00022705"/>
    </source>
</evidence>
<dbReference type="NCBIfam" id="TIGR00573">
    <property type="entry name" value="dnaq"/>
    <property type="match status" value="1"/>
</dbReference>
<sequence>MRQVVLDTETTGLSPEEGHRIIEIGCVELLNRRLTQRRFHVYLNPDRAVDAGAQEVHGLSDEFLADKPRFRDIVQEFIAFVDGAELIIHNAPFDVGFLNHELRLLGDEPASLADHCSVLDTLALARKKHPGQRNSLDALCKRYGIDNSRRELHGALLDAEILADVYLAMTGGQMALLEEPEAGAAETAAESMSTQRRHTARPPLRVLRCTPEELAAHEERLAALQKSSGGNCLWSEPTA</sequence>
<evidence type="ECO:0000256" key="12">
    <source>
        <dbReference type="ARBA" id="ARBA00022932"/>
    </source>
</evidence>
<keyword evidence="4 18" id="KW-0808">Transferase</keyword>
<evidence type="ECO:0000256" key="4">
    <source>
        <dbReference type="ARBA" id="ARBA00022679"/>
    </source>
</evidence>
<dbReference type="GO" id="GO:0008408">
    <property type="term" value="F:3'-5' exonuclease activity"/>
    <property type="evidence" value="ECO:0007669"/>
    <property type="project" value="TreeGrafter"/>
</dbReference>
<reference evidence="21" key="1">
    <citation type="submission" date="2019-06" db="EMBL/GenBank/DDBJ databases">
        <title>Complete genome sequence of Methylogaea oryzae strain JCM16910.</title>
        <authorList>
            <person name="Asakawa S."/>
        </authorList>
    </citation>
    <scope>NUCLEOTIDE SEQUENCE</scope>
    <source>
        <strain evidence="21">E10</strain>
    </source>
</reference>
<dbReference type="PANTHER" id="PTHR30231:SF41">
    <property type="entry name" value="DNA POLYMERASE III SUBUNIT EPSILON"/>
    <property type="match status" value="1"/>
</dbReference>
<dbReference type="Proteomes" id="UP000824988">
    <property type="component" value="Chromosome"/>
</dbReference>
<keyword evidence="8 17" id="KW-0479">Metal-binding</keyword>
<evidence type="ECO:0000256" key="17">
    <source>
        <dbReference type="PIRSR" id="PIRSR606309-3"/>
    </source>
</evidence>
<comment type="cofactor">
    <cofactor evidence="17">
        <name>Mg(2+)</name>
        <dbReference type="ChEBI" id="CHEBI:18420"/>
    </cofactor>
    <cofactor evidence="17">
        <name>Mn(2+)</name>
        <dbReference type="ChEBI" id="CHEBI:29035"/>
    </cofactor>
    <text evidence="17">Binds 2 divalent metal cations. Magnesium or manganese.</text>
</comment>
<keyword evidence="7 18" id="KW-0540">Nuclease</keyword>
<dbReference type="EMBL" id="AP019782">
    <property type="protein sequence ID" value="BBL71086.1"/>
    <property type="molecule type" value="Genomic_DNA"/>
</dbReference>
<evidence type="ECO:0000256" key="9">
    <source>
        <dbReference type="ARBA" id="ARBA00022801"/>
    </source>
</evidence>
<keyword evidence="10 18" id="KW-0269">Exonuclease</keyword>
<evidence type="ECO:0000259" key="20">
    <source>
        <dbReference type="SMART" id="SM00479"/>
    </source>
</evidence>
<dbReference type="AlphaFoldDB" id="A0A8D5AKF9"/>
<feature type="binding site" evidence="16">
    <location>
        <position position="57"/>
    </location>
    <ligand>
        <name>substrate</name>
    </ligand>
</feature>
<proteinExistence type="predicted"/>
<dbReference type="KEGG" id="moz:MoryE10_16920"/>
<dbReference type="FunFam" id="3.30.420.10:FF:000012">
    <property type="entry name" value="DNA polymerase III subunit epsilon"/>
    <property type="match status" value="1"/>
</dbReference>
<keyword evidence="12 18" id="KW-0239">DNA-directed DNA polymerase</keyword>
<evidence type="ECO:0000256" key="11">
    <source>
        <dbReference type="ARBA" id="ARBA00022842"/>
    </source>
</evidence>
<keyword evidence="22" id="KW-1185">Reference proteome</keyword>
<dbReference type="GO" id="GO:0045004">
    <property type="term" value="P:DNA replication proofreading"/>
    <property type="evidence" value="ECO:0007669"/>
    <property type="project" value="TreeGrafter"/>
</dbReference>
<dbReference type="GO" id="GO:0003677">
    <property type="term" value="F:DNA binding"/>
    <property type="evidence" value="ECO:0007669"/>
    <property type="project" value="InterPro"/>
</dbReference>
<evidence type="ECO:0000313" key="22">
    <source>
        <dbReference type="Proteomes" id="UP000824988"/>
    </source>
</evidence>
<evidence type="ECO:0000256" key="3">
    <source>
        <dbReference type="ARBA" id="ARBA00020352"/>
    </source>
</evidence>
<gene>
    <name evidence="18 21" type="primary">dnaQ</name>
    <name evidence="21" type="ORF">MoryE10_16920</name>
</gene>
<keyword evidence="13 17" id="KW-0464">Manganese</keyword>
<keyword evidence="5 18" id="KW-0548">Nucleotidyltransferase</keyword>
<feature type="binding site" evidence="16">
    <location>
        <position position="158"/>
    </location>
    <ligand>
        <name>substrate</name>
    </ligand>
</feature>
<accession>A0A8D5AKF9</accession>
<comment type="catalytic activity">
    <reaction evidence="14 18">
        <text>DNA(n) + a 2'-deoxyribonucleoside 5'-triphosphate = DNA(n+1) + diphosphate</text>
        <dbReference type="Rhea" id="RHEA:22508"/>
        <dbReference type="Rhea" id="RHEA-COMP:17339"/>
        <dbReference type="Rhea" id="RHEA-COMP:17340"/>
        <dbReference type="ChEBI" id="CHEBI:33019"/>
        <dbReference type="ChEBI" id="CHEBI:61560"/>
        <dbReference type="ChEBI" id="CHEBI:173112"/>
        <dbReference type="EC" id="2.7.7.7"/>
    </reaction>
</comment>
<evidence type="ECO:0000256" key="14">
    <source>
        <dbReference type="ARBA" id="ARBA00049244"/>
    </source>
</evidence>
<evidence type="ECO:0000256" key="5">
    <source>
        <dbReference type="ARBA" id="ARBA00022695"/>
    </source>
</evidence>
<protein>
    <recommendedName>
        <fullName evidence="3 18">DNA polymerase III subunit epsilon</fullName>
        <ecNumber evidence="2 18">2.7.7.7</ecNumber>
    </recommendedName>
</protein>
<keyword evidence="6 18" id="KW-0235">DNA replication</keyword>
<evidence type="ECO:0000256" key="13">
    <source>
        <dbReference type="ARBA" id="ARBA00023211"/>
    </source>
</evidence>
<dbReference type="InterPro" id="IPR006309">
    <property type="entry name" value="DnaQ_proteo"/>
</dbReference>
<dbReference type="GO" id="GO:0005829">
    <property type="term" value="C:cytosol"/>
    <property type="evidence" value="ECO:0007669"/>
    <property type="project" value="TreeGrafter"/>
</dbReference>
<dbReference type="EC" id="2.7.7.7" evidence="2 18"/>
<keyword evidence="11 17" id="KW-0460">Magnesium</keyword>
<evidence type="ECO:0000256" key="19">
    <source>
        <dbReference type="SAM" id="MobiDB-lite"/>
    </source>
</evidence>
<dbReference type="CDD" id="cd06131">
    <property type="entry name" value="DNA_pol_III_epsilon_Ecoli_like"/>
    <property type="match status" value="1"/>
</dbReference>
<evidence type="ECO:0000256" key="7">
    <source>
        <dbReference type="ARBA" id="ARBA00022722"/>
    </source>
</evidence>
<comment type="subunit">
    <text evidence="18">DNA polymerase III contains a core (composed of alpha, epsilon and theta chains) that associates with a tau subunit. This core dimerizes to form the POLIII' complex. PolIII' associates with the gamma complex (composed of gamma, delta, delta', psi and chi chains) and with the beta chain to form the complete DNA polymerase III complex.</text>
</comment>
<evidence type="ECO:0000256" key="15">
    <source>
        <dbReference type="PIRSR" id="PIRSR606309-1"/>
    </source>
</evidence>